<dbReference type="Proteomes" id="UP000238823">
    <property type="component" value="Unassembled WGS sequence"/>
</dbReference>
<proteinExistence type="predicted"/>
<protein>
    <submittedName>
        <fullName evidence="2">Uncharacterized protein</fullName>
    </submittedName>
</protein>
<evidence type="ECO:0000256" key="1">
    <source>
        <dbReference type="SAM" id="MobiDB-lite"/>
    </source>
</evidence>
<gene>
    <name evidence="2" type="ORF">ENSA7_81420</name>
</gene>
<name>A0A2S9XLF4_9BACT</name>
<reference evidence="2 3" key="1">
    <citation type="submission" date="2018-03" db="EMBL/GenBank/DDBJ databases">
        <title>Draft Genome Sequences of the Obligatory Marine Myxobacteria Enhygromyxa salina SWB007.</title>
        <authorList>
            <person name="Poehlein A."/>
            <person name="Moghaddam J.A."/>
            <person name="Harms H."/>
            <person name="Alanjari M."/>
            <person name="Koenig G.M."/>
            <person name="Daniel R."/>
            <person name="Schaeberle T.F."/>
        </authorList>
    </citation>
    <scope>NUCLEOTIDE SEQUENCE [LARGE SCALE GENOMIC DNA]</scope>
    <source>
        <strain evidence="2 3">SWB007</strain>
    </source>
</reference>
<dbReference type="EMBL" id="PVNL01000147">
    <property type="protein sequence ID" value="PRP93714.1"/>
    <property type="molecule type" value="Genomic_DNA"/>
</dbReference>
<feature type="compositionally biased region" description="Polar residues" evidence="1">
    <location>
        <begin position="95"/>
        <end position="104"/>
    </location>
</feature>
<feature type="region of interest" description="Disordered" evidence="1">
    <location>
        <begin position="82"/>
        <end position="104"/>
    </location>
</feature>
<accession>A0A2S9XLF4</accession>
<sequence length="104" mass="10646">MSVTINPPKTPVTKGSKGVAAATTPNVCKMPGPPAPFVPTPLPNIGKSGDSPKGYSKSVKVEKKQVAIKGASFRSTGDMASKLRAGAWSPPTPMGSRSLSGRAR</sequence>
<feature type="region of interest" description="Disordered" evidence="1">
    <location>
        <begin position="1"/>
        <end position="58"/>
    </location>
</feature>
<evidence type="ECO:0000313" key="2">
    <source>
        <dbReference type="EMBL" id="PRP93714.1"/>
    </source>
</evidence>
<organism evidence="2 3">
    <name type="scientific">Enhygromyxa salina</name>
    <dbReference type="NCBI Taxonomy" id="215803"/>
    <lineage>
        <taxon>Bacteria</taxon>
        <taxon>Pseudomonadati</taxon>
        <taxon>Myxococcota</taxon>
        <taxon>Polyangia</taxon>
        <taxon>Nannocystales</taxon>
        <taxon>Nannocystaceae</taxon>
        <taxon>Enhygromyxa</taxon>
    </lineage>
</organism>
<comment type="caution">
    <text evidence="2">The sequence shown here is derived from an EMBL/GenBank/DDBJ whole genome shotgun (WGS) entry which is preliminary data.</text>
</comment>
<feature type="compositionally biased region" description="Pro residues" evidence="1">
    <location>
        <begin position="31"/>
        <end position="42"/>
    </location>
</feature>
<dbReference type="Pfam" id="PF13665">
    <property type="entry name" value="Tox-PAAR-like"/>
    <property type="match status" value="1"/>
</dbReference>
<evidence type="ECO:0000313" key="3">
    <source>
        <dbReference type="Proteomes" id="UP000238823"/>
    </source>
</evidence>
<dbReference type="AlphaFoldDB" id="A0A2S9XLF4"/>